<dbReference type="InterPro" id="IPR013149">
    <property type="entry name" value="ADH-like_C"/>
</dbReference>
<evidence type="ECO:0000259" key="1">
    <source>
        <dbReference type="SMART" id="SM00829"/>
    </source>
</evidence>
<dbReference type="PANTHER" id="PTHR43677">
    <property type="entry name" value="SHORT-CHAIN DEHYDROGENASE/REDUCTASE"/>
    <property type="match status" value="1"/>
</dbReference>
<name>I0BEF5_9BACL</name>
<dbReference type="AlphaFoldDB" id="I0BEF5"/>
<dbReference type="PANTHER" id="PTHR43677:SF4">
    <property type="entry name" value="QUINONE OXIDOREDUCTASE-LIKE PROTEIN 2"/>
    <property type="match status" value="1"/>
</dbReference>
<dbReference type="EMBL" id="CP003422">
    <property type="protein sequence ID" value="AFH60752.2"/>
    <property type="molecule type" value="Genomic_DNA"/>
</dbReference>
<dbReference type="Gene3D" id="3.90.180.10">
    <property type="entry name" value="Medium-chain alcohol dehydrogenases, catalytic domain"/>
    <property type="match status" value="1"/>
</dbReference>
<dbReference type="Pfam" id="PF00107">
    <property type="entry name" value="ADH_zinc_N"/>
    <property type="match status" value="1"/>
</dbReference>
<feature type="domain" description="Enoyl reductase (ER)" evidence="1">
    <location>
        <begin position="13"/>
        <end position="325"/>
    </location>
</feature>
<dbReference type="InterPro" id="IPR011032">
    <property type="entry name" value="GroES-like_sf"/>
</dbReference>
<proteinExistence type="predicted"/>
<reference evidence="2 3" key="1">
    <citation type="submission" date="2013-06" db="EMBL/GenBank/DDBJ databases">
        <title>Complete genome sequence of Paenibacillus mucilaginosus K02.</title>
        <authorList>
            <person name="Xiao B."/>
            <person name="Sun L."/>
            <person name="Xiao L."/>
            <person name="Lian B."/>
        </authorList>
    </citation>
    <scope>NUCLEOTIDE SEQUENCE [LARGE SCALE GENOMIC DNA]</scope>
    <source>
        <strain evidence="2 3">K02</strain>
    </source>
</reference>
<dbReference type="HOGENOM" id="CLU_026673_3_1_9"/>
<dbReference type="GO" id="GO:0016491">
    <property type="term" value="F:oxidoreductase activity"/>
    <property type="evidence" value="ECO:0007669"/>
    <property type="project" value="InterPro"/>
</dbReference>
<dbReference type="Gene3D" id="3.40.50.720">
    <property type="entry name" value="NAD(P)-binding Rossmann-like Domain"/>
    <property type="match status" value="1"/>
</dbReference>
<sequence length="335" mass="34869">MKMKAWRAETFGKPSDVLKLVDIDVPVPGPGEALLRVLATNIGLPDRMMLEGRYFLTPTPPVTPGQEVVGIVEVAGPGYPFPVGRRVISGVNFTAGSGGLAEYCLSSGDGAVTAADDMSDEQAASFLGTYHVAYVGLVNRARAKLGETLLVLGGTGGTGSTAIRLAKALGLNVIATVRDAKKAAFCREQGADHVIELGTGSMSEQVRALTGGKGADIVYDTVGSPLVEQALDAIAIGGRYVLIGFAGGSDFPKIEPFKILMHGISVTGALHSVRTPDERDEAITVLGRLFSERKITVPIDRVVSFADVPEALERLGGGVNGKLVARVSHPGPGPL</sequence>
<dbReference type="KEGG" id="pmw:B2K_08490"/>
<dbReference type="Pfam" id="PF08240">
    <property type="entry name" value="ADH_N"/>
    <property type="match status" value="1"/>
</dbReference>
<dbReference type="InterPro" id="IPR051397">
    <property type="entry name" value="Zn-ADH-like_protein"/>
</dbReference>
<accession>I0BEF5</accession>
<evidence type="ECO:0000313" key="3">
    <source>
        <dbReference type="Proteomes" id="UP000007392"/>
    </source>
</evidence>
<organism evidence="2 3">
    <name type="scientific">Paenibacillus mucilaginosus K02</name>
    <dbReference type="NCBI Taxonomy" id="997761"/>
    <lineage>
        <taxon>Bacteria</taxon>
        <taxon>Bacillati</taxon>
        <taxon>Bacillota</taxon>
        <taxon>Bacilli</taxon>
        <taxon>Bacillales</taxon>
        <taxon>Paenibacillaceae</taxon>
        <taxon>Paenibacillus</taxon>
    </lineage>
</organism>
<dbReference type="Proteomes" id="UP000007392">
    <property type="component" value="Chromosome"/>
</dbReference>
<dbReference type="SMART" id="SM00829">
    <property type="entry name" value="PKS_ER"/>
    <property type="match status" value="1"/>
</dbReference>
<dbReference type="InterPro" id="IPR013154">
    <property type="entry name" value="ADH-like_N"/>
</dbReference>
<dbReference type="SUPFAM" id="SSF50129">
    <property type="entry name" value="GroES-like"/>
    <property type="match status" value="1"/>
</dbReference>
<dbReference type="SUPFAM" id="SSF51735">
    <property type="entry name" value="NAD(P)-binding Rossmann-fold domains"/>
    <property type="match status" value="1"/>
</dbReference>
<dbReference type="InterPro" id="IPR036291">
    <property type="entry name" value="NAD(P)-bd_dom_sf"/>
</dbReference>
<evidence type="ECO:0000313" key="2">
    <source>
        <dbReference type="EMBL" id="AFH60752.2"/>
    </source>
</evidence>
<gene>
    <name evidence="2" type="ORF">B2K_08490</name>
</gene>
<dbReference type="InterPro" id="IPR020843">
    <property type="entry name" value="ER"/>
</dbReference>
<protein>
    <submittedName>
        <fullName evidence="2">Oxidoreductase</fullName>
    </submittedName>
</protein>